<dbReference type="PROSITE" id="PS50994">
    <property type="entry name" value="INTEGRASE"/>
    <property type="match status" value="1"/>
</dbReference>
<dbReference type="Pfam" id="PF00665">
    <property type="entry name" value="rve"/>
    <property type="match status" value="1"/>
</dbReference>
<dbReference type="InterPro" id="IPR055247">
    <property type="entry name" value="InsJ-like_HTH"/>
</dbReference>
<dbReference type="InterPro" id="IPR012337">
    <property type="entry name" value="RNaseH-like_sf"/>
</dbReference>
<dbReference type="PANTHER" id="PTHR35004:SF8">
    <property type="entry name" value="TRANSPOSASE RV3428C-RELATED"/>
    <property type="match status" value="1"/>
</dbReference>
<name>A0A495UNN4_9GAMM</name>
<dbReference type="PROSITE" id="PS50532">
    <property type="entry name" value="HTH_IS408"/>
    <property type="match status" value="1"/>
</dbReference>
<dbReference type="AlphaFoldDB" id="A0A495UNN4"/>
<dbReference type="GO" id="GO:0015074">
    <property type="term" value="P:DNA integration"/>
    <property type="evidence" value="ECO:0007669"/>
    <property type="project" value="InterPro"/>
</dbReference>
<evidence type="ECO:0000256" key="1">
    <source>
        <dbReference type="ARBA" id="ARBA00009277"/>
    </source>
</evidence>
<sequence length="513" mass="57821">MPRQRLSMRKVDDVLRLKWGSGRSVREIARALGIGRTTVSEYLDRAEAAGLSWPLPEGLSADELERRLFKPGGRPAERGLVEPDFDVVHRELRRKGVTLFLLWQEYRERHPEGYSYSQFCARYSVWKGRVDVVMRQTHRAGEKLFVDYAGQTAAVIDPDSGEIRTAQIFVAVLGASNYTYAEATWTQALPDWIGAQVRALNFLGGCPDIIVPDNLKSAVSKAHRYEPDLNPTYQDFAAHYGLAVIPARVRKPRDKAKAEGGVLLVERWILARLRHQEFFSLTELNGVIATHLQALNTRPFKKLDGSRLSQFEAIDRPALRALPATAYEYAEWRKARVAPNIHIEVDGHYYSVPHALVKRQVDVRLTATTVEVLHHGQRVASHVRSARRGGYTTVTDHMPERHQRALEWTPERLQRWAHTIGPATAAVTTQLLGARRHPQQAFNACFGVLRLSTAYSEARLEAACARALTLGTVSYKSLATILEKGLDQRPLPTPDQQSLPLDHANLRGADYYH</sequence>
<dbReference type="Proteomes" id="UP000274556">
    <property type="component" value="Unassembled WGS sequence"/>
</dbReference>
<organism evidence="4 5">
    <name type="scientific">Thiocapsa rosea</name>
    <dbReference type="NCBI Taxonomy" id="69360"/>
    <lineage>
        <taxon>Bacteria</taxon>
        <taxon>Pseudomonadati</taxon>
        <taxon>Pseudomonadota</taxon>
        <taxon>Gammaproteobacteria</taxon>
        <taxon>Chromatiales</taxon>
        <taxon>Chromatiaceae</taxon>
        <taxon>Thiocapsa</taxon>
    </lineage>
</organism>
<dbReference type="EMBL" id="RBXL01000002">
    <property type="protein sequence ID" value="RKT37845.1"/>
    <property type="molecule type" value="Genomic_DNA"/>
</dbReference>
<dbReference type="InterPro" id="IPR009057">
    <property type="entry name" value="Homeodomain-like_sf"/>
</dbReference>
<evidence type="ECO:0000313" key="5">
    <source>
        <dbReference type="Proteomes" id="UP000274556"/>
    </source>
</evidence>
<comment type="similarity">
    <text evidence="1">Belongs to the transposase IS21/IS408/IS1162 family.</text>
</comment>
<gene>
    <name evidence="4" type="ORF">BDD21_5355</name>
</gene>
<protein>
    <submittedName>
        <fullName evidence="4">Transposase</fullName>
    </submittedName>
</protein>
<evidence type="ECO:0000259" key="2">
    <source>
        <dbReference type="PROSITE" id="PS50532"/>
    </source>
</evidence>
<dbReference type="Pfam" id="PF13518">
    <property type="entry name" value="HTH_28"/>
    <property type="match status" value="1"/>
</dbReference>
<dbReference type="InterPro" id="IPR054353">
    <property type="entry name" value="IstA-like_C"/>
</dbReference>
<comment type="caution">
    <text evidence="4">The sequence shown here is derived from an EMBL/GenBank/DDBJ whole genome shotgun (WGS) entry which is preliminary data.</text>
</comment>
<proteinExistence type="inferred from homology"/>
<reference evidence="4 5" key="1">
    <citation type="submission" date="2018-10" db="EMBL/GenBank/DDBJ databases">
        <title>Genomic Encyclopedia of Archaeal and Bacterial Type Strains, Phase II (KMG-II): from individual species to whole genera.</title>
        <authorList>
            <person name="Goeker M."/>
        </authorList>
    </citation>
    <scope>NUCLEOTIDE SEQUENCE [LARGE SCALE GENOMIC DNA]</scope>
    <source>
        <strain evidence="4 5">DSM 235</strain>
    </source>
</reference>
<evidence type="ECO:0000313" key="4">
    <source>
        <dbReference type="EMBL" id="RKT37845.1"/>
    </source>
</evidence>
<dbReference type="InterPro" id="IPR017895">
    <property type="entry name" value="HTH_IS408/IS1162_type"/>
</dbReference>
<feature type="domain" description="Integrase catalytic" evidence="3">
    <location>
        <begin position="136"/>
        <end position="318"/>
    </location>
</feature>
<dbReference type="Pfam" id="PF22483">
    <property type="entry name" value="Mu-transpos_C_2"/>
    <property type="match status" value="1"/>
</dbReference>
<dbReference type="Gene3D" id="3.30.420.10">
    <property type="entry name" value="Ribonuclease H-like superfamily/Ribonuclease H"/>
    <property type="match status" value="1"/>
</dbReference>
<dbReference type="InterPro" id="IPR001584">
    <property type="entry name" value="Integrase_cat-core"/>
</dbReference>
<feature type="domain" description="HTH IS408-type" evidence="2">
    <location>
        <begin position="11"/>
        <end position="92"/>
    </location>
</feature>
<dbReference type="InterPro" id="IPR036397">
    <property type="entry name" value="RNaseH_sf"/>
</dbReference>
<dbReference type="PANTHER" id="PTHR35004">
    <property type="entry name" value="TRANSPOSASE RV3428C-RELATED"/>
    <property type="match status" value="1"/>
</dbReference>
<dbReference type="Gene3D" id="1.10.10.60">
    <property type="entry name" value="Homeodomain-like"/>
    <property type="match status" value="1"/>
</dbReference>
<dbReference type="SUPFAM" id="SSF53098">
    <property type="entry name" value="Ribonuclease H-like"/>
    <property type="match status" value="1"/>
</dbReference>
<dbReference type="GO" id="GO:0003676">
    <property type="term" value="F:nucleic acid binding"/>
    <property type="evidence" value="ECO:0007669"/>
    <property type="project" value="InterPro"/>
</dbReference>
<dbReference type="NCBIfam" id="NF033546">
    <property type="entry name" value="transpos_IS21"/>
    <property type="match status" value="1"/>
</dbReference>
<accession>A0A495UNN4</accession>
<keyword evidence="5" id="KW-1185">Reference proteome</keyword>
<dbReference type="RefSeq" id="WP_120800146.1">
    <property type="nucleotide sequence ID" value="NZ_RBXL01000002.1"/>
</dbReference>
<evidence type="ECO:0000259" key="3">
    <source>
        <dbReference type="PROSITE" id="PS50994"/>
    </source>
</evidence>
<dbReference type="SUPFAM" id="SSF46689">
    <property type="entry name" value="Homeodomain-like"/>
    <property type="match status" value="1"/>
</dbReference>
<dbReference type="OrthoDB" id="2065409at2"/>